<evidence type="ECO:0000313" key="3">
    <source>
        <dbReference type="Proteomes" id="UP000734854"/>
    </source>
</evidence>
<dbReference type="PANTHER" id="PTHR33594">
    <property type="entry name" value="SUPERFAMILY HYDROLASE, PUTATIVE (AFU_ORTHOLOGUE AFUA_1G03035)-RELATED"/>
    <property type="match status" value="1"/>
</dbReference>
<dbReference type="SUPFAM" id="SSF109604">
    <property type="entry name" value="HD-domain/PDEase-like"/>
    <property type="match status" value="1"/>
</dbReference>
<dbReference type="InterPro" id="IPR003607">
    <property type="entry name" value="HD/PDEase_dom"/>
</dbReference>
<dbReference type="Gene3D" id="1.10.472.50">
    <property type="entry name" value="HD-domain/PDEase-like"/>
    <property type="match status" value="1"/>
</dbReference>
<keyword evidence="3" id="KW-1185">Reference proteome</keyword>
<accession>A0A8J5GEP6</accession>
<dbReference type="Gene3D" id="1.20.58.1910">
    <property type="match status" value="1"/>
</dbReference>
<proteinExistence type="predicted"/>
<dbReference type="InterPro" id="IPR006674">
    <property type="entry name" value="HD_domain"/>
</dbReference>
<dbReference type="CDD" id="cd00077">
    <property type="entry name" value="HDc"/>
    <property type="match status" value="1"/>
</dbReference>
<dbReference type="Proteomes" id="UP000734854">
    <property type="component" value="Unassembled WGS sequence"/>
</dbReference>
<protein>
    <recommendedName>
        <fullName evidence="1">HD/PDEase domain-containing protein</fullName>
    </recommendedName>
</protein>
<dbReference type="SMART" id="SM00471">
    <property type="entry name" value="HDc"/>
    <property type="match status" value="1"/>
</dbReference>
<dbReference type="AlphaFoldDB" id="A0A8J5GEP6"/>
<evidence type="ECO:0000259" key="1">
    <source>
        <dbReference type="SMART" id="SM00471"/>
    </source>
</evidence>
<comment type="caution">
    <text evidence="2">The sequence shown here is derived from an EMBL/GenBank/DDBJ whole genome shotgun (WGS) entry which is preliminary data.</text>
</comment>
<evidence type="ECO:0000313" key="2">
    <source>
        <dbReference type="EMBL" id="KAG6504931.1"/>
    </source>
</evidence>
<sequence>MAAEKSEIVRKAEILIAETMCGRDASHDAAHAFRVRDVALSLAKEEALSPSSLEIVELAALLHDIGDYKYTKDFVEDTTIIEKFIKEEGLDESKREKILSIIKNMGRVKCKIRVAKYKTHTFMMLSWFKNEVACASFSNSLEFCIVQDADRLDAIGAIGIARCFVYGGSKNHVMYDPEIPPREDLTKEKYTMKDAKTTIINHFHEKLFKLKDLMKTKAGKRRAERRHKFMEDYLLEFHMEWDGRA</sequence>
<name>A0A8J5GEP6_ZINOF</name>
<reference evidence="2 3" key="1">
    <citation type="submission" date="2020-08" db="EMBL/GenBank/DDBJ databases">
        <title>Plant Genome Project.</title>
        <authorList>
            <person name="Zhang R.-G."/>
        </authorList>
    </citation>
    <scope>NUCLEOTIDE SEQUENCE [LARGE SCALE GENOMIC DNA]</scope>
    <source>
        <tissue evidence="2">Rhizome</tissue>
    </source>
</reference>
<organism evidence="2 3">
    <name type="scientific">Zingiber officinale</name>
    <name type="common">Ginger</name>
    <name type="synonym">Amomum zingiber</name>
    <dbReference type="NCBI Taxonomy" id="94328"/>
    <lineage>
        <taxon>Eukaryota</taxon>
        <taxon>Viridiplantae</taxon>
        <taxon>Streptophyta</taxon>
        <taxon>Embryophyta</taxon>
        <taxon>Tracheophyta</taxon>
        <taxon>Spermatophyta</taxon>
        <taxon>Magnoliopsida</taxon>
        <taxon>Liliopsida</taxon>
        <taxon>Zingiberales</taxon>
        <taxon>Zingiberaceae</taxon>
        <taxon>Zingiber</taxon>
    </lineage>
</organism>
<gene>
    <name evidence="2" type="ORF">ZIOFF_037279</name>
</gene>
<dbReference type="PANTHER" id="PTHR33594:SF1">
    <property type="entry name" value="HD_PDEASE DOMAIN-CONTAINING PROTEIN"/>
    <property type="match status" value="1"/>
</dbReference>
<dbReference type="EMBL" id="JACMSC010000010">
    <property type="protein sequence ID" value="KAG6504931.1"/>
    <property type="molecule type" value="Genomic_DNA"/>
</dbReference>
<feature type="domain" description="HD/PDEase" evidence="1">
    <location>
        <begin position="24"/>
        <end position="164"/>
    </location>
</feature>
<dbReference type="Pfam" id="PF01966">
    <property type="entry name" value="HD"/>
    <property type="match status" value="1"/>
</dbReference>